<protein>
    <recommendedName>
        <fullName evidence="5">Integral membrane protein</fullName>
    </recommendedName>
</protein>
<keyword evidence="2" id="KW-0732">Signal</keyword>
<comment type="caution">
    <text evidence="3">The sequence shown here is derived from an EMBL/GenBank/DDBJ whole genome shotgun (WGS) entry which is preliminary data.</text>
</comment>
<dbReference type="OrthoDB" id="9795789at2"/>
<reference evidence="3 4" key="1">
    <citation type="journal article" date="2013" name="Genome Announc.">
        <title>Draft Genome Sequence of Arthrobacter crystallopoietes Strain BAB-32, Revealing Genes for Bioremediation.</title>
        <authorList>
            <person name="Joshi M.N."/>
            <person name="Pandit A.S."/>
            <person name="Sharma A."/>
            <person name="Pandya R.V."/>
            <person name="Desai S.M."/>
            <person name="Saxena A.K."/>
            <person name="Bagatharia S.B."/>
        </authorList>
    </citation>
    <scope>NUCLEOTIDE SEQUENCE [LARGE SCALE GENOMIC DNA]</scope>
    <source>
        <strain evidence="3 4">BAB-32</strain>
    </source>
</reference>
<keyword evidence="1" id="KW-1133">Transmembrane helix</keyword>
<organism evidence="3 4">
    <name type="scientific">Arthrobacter crystallopoietes BAB-32</name>
    <dbReference type="NCBI Taxonomy" id="1246476"/>
    <lineage>
        <taxon>Bacteria</taxon>
        <taxon>Bacillati</taxon>
        <taxon>Actinomycetota</taxon>
        <taxon>Actinomycetes</taxon>
        <taxon>Micrococcales</taxon>
        <taxon>Micrococcaceae</taxon>
        <taxon>Crystallibacter</taxon>
    </lineage>
</organism>
<feature type="transmembrane region" description="Helical" evidence="1">
    <location>
        <begin position="355"/>
        <end position="375"/>
    </location>
</feature>
<gene>
    <name evidence="3" type="ORF">D477_002196</name>
</gene>
<dbReference type="RefSeq" id="WP_005266802.1">
    <property type="nucleotide sequence ID" value="NZ_ANPE02000059.1"/>
</dbReference>
<keyword evidence="1" id="KW-0812">Transmembrane</keyword>
<feature type="signal peptide" evidence="2">
    <location>
        <begin position="1"/>
        <end position="15"/>
    </location>
</feature>
<evidence type="ECO:0008006" key="5">
    <source>
        <dbReference type="Google" id="ProtNLM"/>
    </source>
</evidence>
<dbReference type="EMBL" id="ANPE02000059">
    <property type="protein sequence ID" value="EMY35857.1"/>
    <property type="molecule type" value="Genomic_DNA"/>
</dbReference>
<dbReference type="AlphaFoldDB" id="N1V6Y4"/>
<proteinExistence type="predicted"/>
<evidence type="ECO:0000313" key="3">
    <source>
        <dbReference type="EMBL" id="EMY35857.1"/>
    </source>
</evidence>
<accession>N1V6Y4</accession>
<evidence type="ECO:0000313" key="4">
    <source>
        <dbReference type="Proteomes" id="UP000010729"/>
    </source>
</evidence>
<evidence type="ECO:0000256" key="1">
    <source>
        <dbReference type="SAM" id="Phobius"/>
    </source>
</evidence>
<sequence>MTVVVALLLAAATYAANKAAGEWQSATTEEIRWSAASLEQLRFVYLDEAPDAFTIARWESRADVLDERSAGGRSPLLEAEAKTARASAEQKIFGLKGTNALIAERYRLPGGGFDVVRRLADLQRQEANDSAVSGPVLMAKGDRYRTIALGLALACIPVVVTWFLLQPLTRKRRPDGRPDSTPPILHDAGLLPHPWTAPQHTRGLTAVALVAWTLVTLIPVGSLFIATAGQRSDAEAMRIAVTISTYLQASNLHQSQASLQDRTMIELTQSGLARQLTAIDLDDSAQMQLGEADVHAADAWSRIAAKMARMPDTDDGIEIGLVRAISSTPDIWADALRVQSSAAETGDRAGDATNLLTLAVTLAALAMSLVTLALARPGSALMPAGGAILLAAAMLTAFAGTAAFV</sequence>
<feature type="transmembrane region" description="Helical" evidence="1">
    <location>
        <begin position="147"/>
        <end position="165"/>
    </location>
</feature>
<feature type="chain" id="PRO_5039579244" description="Integral membrane protein" evidence="2">
    <location>
        <begin position="16"/>
        <end position="405"/>
    </location>
</feature>
<dbReference type="Proteomes" id="UP000010729">
    <property type="component" value="Unassembled WGS sequence"/>
</dbReference>
<name>N1V6Y4_9MICC</name>
<evidence type="ECO:0000256" key="2">
    <source>
        <dbReference type="SAM" id="SignalP"/>
    </source>
</evidence>
<feature type="transmembrane region" description="Helical" evidence="1">
    <location>
        <begin position="381"/>
        <end position="404"/>
    </location>
</feature>
<keyword evidence="4" id="KW-1185">Reference proteome</keyword>
<keyword evidence="1" id="KW-0472">Membrane</keyword>